<dbReference type="Proteomes" id="UP000078200">
    <property type="component" value="Unassembled WGS sequence"/>
</dbReference>
<protein>
    <submittedName>
        <fullName evidence="3">Uncharacterized protein</fullName>
    </submittedName>
</protein>
<accession>A0A1A9V2I6</accession>
<feature type="transmembrane region" description="Helical" evidence="2">
    <location>
        <begin position="45"/>
        <end position="75"/>
    </location>
</feature>
<keyword evidence="2" id="KW-1133">Transmembrane helix</keyword>
<dbReference type="STRING" id="7395.A0A1A9V2I6"/>
<dbReference type="VEuPathDB" id="VectorBase:GAUT023695"/>
<proteinExistence type="inferred from homology"/>
<evidence type="ECO:0000256" key="2">
    <source>
        <dbReference type="SAM" id="Phobius"/>
    </source>
</evidence>
<keyword evidence="4" id="KW-1185">Reference proteome</keyword>
<sequence>MDPNLYTTCIPVGSANYTTGGVYAPTTMANATTDTLASGFEAAGYAAYSTALSVTIAIGCSLLILNVLIFAGVYYQRDKTRLEVKTLQKQYQQRGMHQAVPSGGVAVGIMTLPKPGSALHHTNSVNYGRNPGGNLANSNISAALLESRNNMLLMNSNGSGIGGGITTSDDMHNTTGDCMTLPRNLSMSSRHNLSSVRALSSFSPTTIMVAKPYLVNPHQCVKIDCTSPEKGKSYLVYLQGFAFEPILFTIVKRLTLPLCGSNIHELMVFKCSFHARMGLDMVLAP</sequence>
<dbReference type="EnsemblMetazoa" id="GAUT023695-RA">
    <property type="protein sequence ID" value="GAUT023695-PA"/>
    <property type="gene ID" value="GAUT023695"/>
</dbReference>
<organism evidence="3 4">
    <name type="scientific">Glossina austeni</name>
    <name type="common">Savannah tsetse fly</name>
    <dbReference type="NCBI Taxonomy" id="7395"/>
    <lineage>
        <taxon>Eukaryota</taxon>
        <taxon>Metazoa</taxon>
        <taxon>Ecdysozoa</taxon>
        <taxon>Arthropoda</taxon>
        <taxon>Hexapoda</taxon>
        <taxon>Insecta</taxon>
        <taxon>Pterygota</taxon>
        <taxon>Neoptera</taxon>
        <taxon>Endopterygota</taxon>
        <taxon>Diptera</taxon>
        <taxon>Brachycera</taxon>
        <taxon>Muscomorpha</taxon>
        <taxon>Hippoboscoidea</taxon>
        <taxon>Glossinidae</taxon>
        <taxon>Glossina</taxon>
    </lineage>
</organism>
<reference evidence="3" key="1">
    <citation type="submission" date="2020-05" db="UniProtKB">
        <authorList>
            <consortium name="EnsemblMetazoa"/>
        </authorList>
    </citation>
    <scope>IDENTIFICATION</scope>
    <source>
        <strain evidence="3">TTRI</strain>
    </source>
</reference>
<dbReference type="AlphaFoldDB" id="A0A1A9V2I6"/>
<evidence type="ECO:0000256" key="1">
    <source>
        <dbReference type="ARBA" id="ARBA00005964"/>
    </source>
</evidence>
<keyword evidence="2" id="KW-0812">Transmembrane</keyword>
<evidence type="ECO:0000313" key="4">
    <source>
        <dbReference type="Proteomes" id="UP000078200"/>
    </source>
</evidence>
<dbReference type="PANTHER" id="PTHR43903">
    <property type="entry name" value="NEUROLIGIN"/>
    <property type="match status" value="1"/>
</dbReference>
<dbReference type="InterPro" id="IPR051093">
    <property type="entry name" value="Neuroligin/BSAL"/>
</dbReference>
<evidence type="ECO:0000313" key="3">
    <source>
        <dbReference type="EnsemblMetazoa" id="GAUT023695-PA"/>
    </source>
</evidence>
<keyword evidence="2" id="KW-0472">Membrane</keyword>
<name>A0A1A9V2I6_GLOAU</name>
<comment type="similarity">
    <text evidence="1">Belongs to the type-B carboxylesterase/lipase family.</text>
</comment>